<dbReference type="VEuPathDB" id="FungiDB:ASPWEDRAFT_35244"/>
<protein>
    <recommendedName>
        <fullName evidence="3">Fungal-type protein kinase domain-containing protein</fullName>
    </recommendedName>
</protein>
<dbReference type="AlphaFoldDB" id="A0A1L9S3C1"/>
<evidence type="ECO:0000313" key="1">
    <source>
        <dbReference type="EMBL" id="OJJ41650.1"/>
    </source>
</evidence>
<dbReference type="RefSeq" id="XP_040695326.1">
    <property type="nucleotide sequence ID" value="XM_040834183.1"/>
</dbReference>
<dbReference type="STRING" id="1073089.A0A1L9S3C1"/>
<dbReference type="OrthoDB" id="4499616at2759"/>
<evidence type="ECO:0000313" key="2">
    <source>
        <dbReference type="Proteomes" id="UP000184383"/>
    </source>
</evidence>
<name>A0A1L9S3C1_ASPWE</name>
<sequence length="185" mass="21165">MATYTPSLRQNLSFLNTLQLVKPESLEDTVQPVWQGIVLEWFLGRDGYKWDFKASTVANNNMLNVTVIQVTALAQNPLQVQSTEWTERQILLVQCKRPSSDRDDTITSQFKDDLSQTLNSSERLFEAVAIGKKVRFYRFDGRAANNQNLVQLHQGTFDMDNPNGIVQVENMMNYVKANGWQWASS</sequence>
<gene>
    <name evidence="1" type="ORF">ASPWEDRAFT_35244</name>
</gene>
<dbReference type="GeneID" id="63750031"/>
<keyword evidence="2" id="KW-1185">Reference proteome</keyword>
<dbReference type="Proteomes" id="UP000184383">
    <property type="component" value="Unassembled WGS sequence"/>
</dbReference>
<dbReference type="EMBL" id="KV878209">
    <property type="protein sequence ID" value="OJJ41650.1"/>
    <property type="molecule type" value="Genomic_DNA"/>
</dbReference>
<reference evidence="2" key="1">
    <citation type="journal article" date="2017" name="Genome Biol.">
        <title>Comparative genomics reveals high biological diversity and specific adaptations in the industrially and medically important fungal genus Aspergillus.</title>
        <authorList>
            <person name="de Vries R.P."/>
            <person name="Riley R."/>
            <person name="Wiebenga A."/>
            <person name="Aguilar-Osorio G."/>
            <person name="Amillis S."/>
            <person name="Uchima C.A."/>
            <person name="Anderluh G."/>
            <person name="Asadollahi M."/>
            <person name="Askin M."/>
            <person name="Barry K."/>
            <person name="Battaglia E."/>
            <person name="Bayram O."/>
            <person name="Benocci T."/>
            <person name="Braus-Stromeyer S.A."/>
            <person name="Caldana C."/>
            <person name="Canovas D."/>
            <person name="Cerqueira G.C."/>
            <person name="Chen F."/>
            <person name="Chen W."/>
            <person name="Choi C."/>
            <person name="Clum A."/>
            <person name="Dos Santos R.A."/>
            <person name="Damasio A.R."/>
            <person name="Diallinas G."/>
            <person name="Emri T."/>
            <person name="Fekete E."/>
            <person name="Flipphi M."/>
            <person name="Freyberg S."/>
            <person name="Gallo A."/>
            <person name="Gournas C."/>
            <person name="Habgood R."/>
            <person name="Hainaut M."/>
            <person name="Harispe M.L."/>
            <person name="Henrissat B."/>
            <person name="Hilden K.S."/>
            <person name="Hope R."/>
            <person name="Hossain A."/>
            <person name="Karabika E."/>
            <person name="Karaffa L."/>
            <person name="Karanyi Z."/>
            <person name="Krasevec N."/>
            <person name="Kuo A."/>
            <person name="Kusch H."/>
            <person name="LaButti K."/>
            <person name="Lagendijk E.L."/>
            <person name="Lapidus A."/>
            <person name="Levasseur A."/>
            <person name="Lindquist E."/>
            <person name="Lipzen A."/>
            <person name="Logrieco A.F."/>
            <person name="MacCabe A."/>
            <person name="Maekelae M.R."/>
            <person name="Malavazi I."/>
            <person name="Melin P."/>
            <person name="Meyer V."/>
            <person name="Mielnichuk N."/>
            <person name="Miskei M."/>
            <person name="Molnar A.P."/>
            <person name="Mule G."/>
            <person name="Ngan C.Y."/>
            <person name="Orejas M."/>
            <person name="Orosz E."/>
            <person name="Ouedraogo J.P."/>
            <person name="Overkamp K.M."/>
            <person name="Park H.-S."/>
            <person name="Perrone G."/>
            <person name="Piumi F."/>
            <person name="Punt P.J."/>
            <person name="Ram A.F."/>
            <person name="Ramon A."/>
            <person name="Rauscher S."/>
            <person name="Record E."/>
            <person name="Riano-Pachon D.M."/>
            <person name="Robert V."/>
            <person name="Roehrig J."/>
            <person name="Ruller R."/>
            <person name="Salamov A."/>
            <person name="Salih N.S."/>
            <person name="Samson R.A."/>
            <person name="Sandor E."/>
            <person name="Sanguinetti M."/>
            <person name="Schuetze T."/>
            <person name="Sepcic K."/>
            <person name="Shelest E."/>
            <person name="Sherlock G."/>
            <person name="Sophianopoulou V."/>
            <person name="Squina F.M."/>
            <person name="Sun H."/>
            <person name="Susca A."/>
            <person name="Todd R.B."/>
            <person name="Tsang A."/>
            <person name="Unkles S.E."/>
            <person name="van de Wiele N."/>
            <person name="van Rossen-Uffink D."/>
            <person name="Oliveira J.V."/>
            <person name="Vesth T.C."/>
            <person name="Visser J."/>
            <person name="Yu J.-H."/>
            <person name="Zhou M."/>
            <person name="Andersen M.R."/>
            <person name="Archer D.B."/>
            <person name="Baker S.E."/>
            <person name="Benoit I."/>
            <person name="Brakhage A.A."/>
            <person name="Braus G.H."/>
            <person name="Fischer R."/>
            <person name="Frisvad J.C."/>
            <person name="Goldman G.H."/>
            <person name="Houbraken J."/>
            <person name="Oakley B."/>
            <person name="Pocsi I."/>
            <person name="Scazzocchio C."/>
            <person name="Seiboth B."/>
            <person name="vanKuyk P.A."/>
            <person name="Wortman J."/>
            <person name="Dyer P.S."/>
            <person name="Grigoriev I.V."/>
        </authorList>
    </citation>
    <scope>NUCLEOTIDE SEQUENCE [LARGE SCALE GENOMIC DNA]</scope>
    <source>
        <strain evidence="2">DTO 134E9</strain>
    </source>
</reference>
<accession>A0A1L9S3C1</accession>
<proteinExistence type="predicted"/>
<organism evidence="1 2">
    <name type="scientific">Aspergillus wentii DTO 134E9</name>
    <dbReference type="NCBI Taxonomy" id="1073089"/>
    <lineage>
        <taxon>Eukaryota</taxon>
        <taxon>Fungi</taxon>
        <taxon>Dikarya</taxon>
        <taxon>Ascomycota</taxon>
        <taxon>Pezizomycotina</taxon>
        <taxon>Eurotiomycetes</taxon>
        <taxon>Eurotiomycetidae</taxon>
        <taxon>Eurotiales</taxon>
        <taxon>Aspergillaceae</taxon>
        <taxon>Aspergillus</taxon>
        <taxon>Aspergillus subgen. Cremei</taxon>
    </lineage>
</organism>
<evidence type="ECO:0008006" key="3">
    <source>
        <dbReference type="Google" id="ProtNLM"/>
    </source>
</evidence>